<dbReference type="PANTHER" id="PTHR46206">
    <property type="entry name" value="CYTOCHROME P450"/>
    <property type="match status" value="1"/>
</dbReference>
<reference evidence="10" key="1">
    <citation type="journal article" date="2023" name="Mol. Phylogenet. Evol.">
        <title>Genome-scale phylogeny and comparative genomics of the fungal order Sordariales.</title>
        <authorList>
            <person name="Hensen N."/>
            <person name="Bonometti L."/>
            <person name="Westerberg I."/>
            <person name="Brannstrom I.O."/>
            <person name="Guillou S."/>
            <person name="Cros-Aarteil S."/>
            <person name="Calhoun S."/>
            <person name="Haridas S."/>
            <person name="Kuo A."/>
            <person name="Mondo S."/>
            <person name="Pangilinan J."/>
            <person name="Riley R."/>
            <person name="LaButti K."/>
            <person name="Andreopoulos B."/>
            <person name="Lipzen A."/>
            <person name="Chen C."/>
            <person name="Yan M."/>
            <person name="Daum C."/>
            <person name="Ng V."/>
            <person name="Clum A."/>
            <person name="Steindorff A."/>
            <person name="Ohm R.A."/>
            <person name="Martin F."/>
            <person name="Silar P."/>
            <person name="Natvig D.O."/>
            <person name="Lalanne C."/>
            <person name="Gautier V."/>
            <person name="Ament-Velasquez S.L."/>
            <person name="Kruys A."/>
            <person name="Hutchinson M.I."/>
            <person name="Powell A.J."/>
            <person name="Barry K."/>
            <person name="Miller A.N."/>
            <person name="Grigoriev I.V."/>
            <person name="Debuchy R."/>
            <person name="Gladieux P."/>
            <person name="Hiltunen Thoren M."/>
            <person name="Johannesson H."/>
        </authorList>
    </citation>
    <scope>NUCLEOTIDE SEQUENCE</scope>
    <source>
        <strain evidence="10">CBS 538.74</strain>
    </source>
</reference>
<feature type="transmembrane region" description="Helical" evidence="9">
    <location>
        <begin position="6"/>
        <end position="28"/>
    </location>
</feature>
<accession>A0AAN6ZVF1</accession>
<keyword evidence="4 8" id="KW-0479">Metal-binding</keyword>
<name>A0AAN6ZVF1_9PEZI</name>
<dbReference type="InterPro" id="IPR017972">
    <property type="entry name" value="Cyt_P450_CS"/>
</dbReference>
<evidence type="ECO:0000256" key="6">
    <source>
        <dbReference type="ARBA" id="ARBA00023004"/>
    </source>
</evidence>
<keyword evidence="9" id="KW-0812">Transmembrane</keyword>
<evidence type="ECO:0000256" key="2">
    <source>
        <dbReference type="ARBA" id="ARBA00010617"/>
    </source>
</evidence>
<dbReference type="PANTHER" id="PTHR46206:SF1">
    <property type="entry name" value="P450, PUTATIVE (EUROFUNG)-RELATED"/>
    <property type="match status" value="1"/>
</dbReference>
<evidence type="ECO:0000313" key="10">
    <source>
        <dbReference type="EMBL" id="KAK4151733.1"/>
    </source>
</evidence>
<reference evidence="10" key="2">
    <citation type="submission" date="2023-05" db="EMBL/GenBank/DDBJ databases">
        <authorList>
            <consortium name="Lawrence Berkeley National Laboratory"/>
            <person name="Steindorff A."/>
            <person name="Hensen N."/>
            <person name="Bonometti L."/>
            <person name="Westerberg I."/>
            <person name="Brannstrom I.O."/>
            <person name="Guillou S."/>
            <person name="Cros-Aarteil S."/>
            <person name="Calhoun S."/>
            <person name="Haridas S."/>
            <person name="Kuo A."/>
            <person name="Mondo S."/>
            <person name="Pangilinan J."/>
            <person name="Riley R."/>
            <person name="Labutti K."/>
            <person name="Andreopoulos B."/>
            <person name="Lipzen A."/>
            <person name="Chen C."/>
            <person name="Yanf M."/>
            <person name="Daum C."/>
            <person name="Ng V."/>
            <person name="Clum A."/>
            <person name="Ohm R."/>
            <person name="Martin F."/>
            <person name="Silar P."/>
            <person name="Natvig D."/>
            <person name="Lalanne C."/>
            <person name="Gautier V."/>
            <person name="Ament-Velasquez S.L."/>
            <person name="Kruys A."/>
            <person name="Hutchinson M.I."/>
            <person name="Powell A.J."/>
            <person name="Barry K."/>
            <person name="Miller A.N."/>
            <person name="Grigoriev I.V."/>
            <person name="Debuchy R."/>
            <person name="Gladieux P."/>
            <person name="Thoren M.H."/>
            <person name="Johannesson H."/>
        </authorList>
    </citation>
    <scope>NUCLEOTIDE SEQUENCE</scope>
    <source>
        <strain evidence="10">CBS 538.74</strain>
    </source>
</reference>
<dbReference type="Pfam" id="PF00067">
    <property type="entry name" value="p450"/>
    <property type="match status" value="1"/>
</dbReference>
<dbReference type="CDD" id="cd11041">
    <property type="entry name" value="CYP503A1-like"/>
    <property type="match status" value="1"/>
</dbReference>
<dbReference type="Gene3D" id="1.10.630.10">
    <property type="entry name" value="Cytochrome P450"/>
    <property type="match status" value="1"/>
</dbReference>
<dbReference type="AlphaFoldDB" id="A0AAN6ZVF1"/>
<organism evidence="10 11">
    <name type="scientific">Chaetomidium leptoderma</name>
    <dbReference type="NCBI Taxonomy" id="669021"/>
    <lineage>
        <taxon>Eukaryota</taxon>
        <taxon>Fungi</taxon>
        <taxon>Dikarya</taxon>
        <taxon>Ascomycota</taxon>
        <taxon>Pezizomycotina</taxon>
        <taxon>Sordariomycetes</taxon>
        <taxon>Sordariomycetidae</taxon>
        <taxon>Sordariales</taxon>
        <taxon>Chaetomiaceae</taxon>
        <taxon>Chaetomidium</taxon>
    </lineage>
</organism>
<comment type="caution">
    <text evidence="10">The sequence shown here is derived from an EMBL/GenBank/DDBJ whole genome shotgun (WGS) entry which is preliminary data.</text>
</comment>
<keyword evidence="11" id="KW-1185">Reference proteome</keyword>
<evidence type="ECO:0000256" key="7">
    <source>
        <dbReference type="ARBA" id="ARBA00023033"/>
    </source>
</evidence>
<dbReference type="GO" id="GO:0005506">
    <property type="term" value="F:iron ion binding"/>
    <property type="evidence" value="ECO:0007669"/>
    <property type="project" value="InterPro"/>
</dbReference>
<keyword evidence="9" id="KW-1133">Transmembrane helix</keyword>
<evidence type="ECO:0000256" key="5">
    <source>
        <dbReference type="ARBA" id="ARBA00023002"/>
    </source>
</evidence>
<evidence type="ECO:0000256" key="8">
    <source>
        <dbReference type="RuleBase" id="RU000461"/>
    </source>
</evidence>
<comment type="cofactor">
    <cofactor evidence="1">
        <name>heme</name>
        <dbReference type="ChEBI" id="CHEBI:30413"/>
    </cofactor>
</comment>
<dbReference type="GO" id="GO:0004497">
    <property type="term" value="F:monooxygenase activity"/>
    <property type="evidence" value="ECO:0007669"/>
    <property type="project" value="UniProtKB-KW"/>
</dbReference>
<dbReference type="InterPro" id="IPR001128">
    <property type="entry name" value="Cyt_P450"/>
</dbReference>
<gene>
    <name evidence="10" type="ORF">C8A00DRAFT_45134</name>
</gene>
<protein>
    <submittedName>
        <fullName evidence="10">Cytochrome P450</fullName>
    </submittedName>
</protein>
<dbReference type="GO" id="GO:0020037">
    <property type="term" value="F:heme binding"/>
    <property type="evidence" value="ECO:0007669"/>
    <property type="project" value="InterPro"/>
</dbReference>
<sequence>MLGNDTLLIIAIGLVLPSGVILALQYLFRQEISFPKHVPVVGVRDEMFSVARASCRQLTNGMTTLLEGYRNHAQHNRPFVLYDPSAQQELLLPVQHIRWFSEQPDIKLNSLGVREERHAVRYLHMGDQVELESTTRFIRYACNDRLNRHLEDLQGVLYGEIRRGIDSAFERQSQAKDDGWREVSLHGSMQEVVFPAMCRVFLGKGLGDSDGERARVLTTFQWYLMAMGLSTIFIGELPRVLKGLVARVVRVPLAYYRTKTLQVLVPLVESRLSSRTKQASDDEDGSNFIDHCAKLSEKRAVGGRSGETAAPELIAEWIMMLGFAGSSSTIIQATNLLLDLVHAPPELEALQRLRHEAETTVHGLGDPNDNSKWTQASSFREQILADSAIRESLRLHPILIKGLTKEVVAPNGLELPDDNHTHLPAGSWVGVPVLGIHQDERFYPQAAEYQPFRFVKDAKPSHTTATGGTYEDEPEAAKPTTTYLGFGYGRHACPGRWFAVLILKMILSYVTVHYDIQPTGPPPQTNVLGDAVLPPFRATMKVRRRKVAQTARDGV</sequence>
<keyword evidence="5 8" id="KW-0560">Oxidoreductase</keyword>
<dbReference type="PROSITE" id="PS00086">
    <property type="entry name" value="CYTOCHROME_P450"/>
    <property type="match status" value="1"/>
</dbReference>
<evidence type="ECO:0000256" key="1">
    <source>
        <dbReference type="ARBA" id="ARBA00001971"/>
    </source>
</evidence>
<evidence type="ECO:0000256" key="9">
    <source>
        <dbReference type="SAM" id="Phobius"/>
    </source>
</evidence>
<keyword evidence="3 8" id="KW-0349">Heme</keyword>
<keyword evidence="7 8" id="KW-0503">Monooxygenase</keyword>
<dbReference type="GO" id="GO:0016705">
    <property type="term" value="F:oxidoreductase activity, acting on paired donors, with incorporation or reduction of molecular oxygen"/>
    <property type="evidence" value="ECO:0007669"/>
    <property type="project" value="InterPro"/>
</dbReference>
<dbReference type="Proteomes" id="UP001302745">
    <property type="component" value="Unassembled WGS sequence"/>
</dbReference>
<evidence type="ECO:0000256" key="4">
    <source>
        <dbReference type="ARBA" id="ARBA00022723"/>
    </source>
</evidence>
<keyword evidence="9" id="KW-0472">Membrane</keyword>
<dbReference type="EMBL" id="MU857003">
    <property type="protein sequence ID" value="KAK4151733.1"/>
    <property type="molecule type" value="Genomic_DNA"/>
</dbReference>
<evidence type="ECO:0000256" key="3">
    <source>
        <dbReference type="ARBA" id="ARBA00022617"/>
    </source>
</evidence>
<keyword evidence="6 8" id="KW-0408">Iron</keyword>
<proteinExistence type="inferred from homology"/>
<evidence type="ECO:0000313" key="11">
    <source>
        <dbReference type="Proteomes" id="UP001302745"/>
    </source>
</evidence>
<dbReference type="SUPFAM" id="SSF48264">
    <property type="entry name" value="Cytochrome P450"/>
    <property type="match status" value="1"/>
</dbReference>
<dbReference type="InterPro" id="IPR036396">
    <property type="entry name" value="Cyt_P450_sf"/>
</dbReference>
<comment type="similarity">
    <text evidence="2 8">Belongs to the cytochrome P450 family.</text>
</comment>